<comment type="caution">
    <text evidence="2">The sequence shown here is derived from an EMBL/GenBank/DDBJ whole genome shotgun (WGS) entry which is preliminary data.</text>
</comment>
<organism evidence="2 3">
    <name type="scientific">Streptomyces tremellae</name>
    <dbReference type="NCBI Taxonomy" id="1124239"/>
    <lineage>
        <taxon>Bacteria</taxon>
        <taxon>Bacillati</taxon>
        <taxon>Actinomycetota</taxon>
        <taxon>Actinomycetes</taxon>
        <taxon>Kitasatosporales</taxon>
        <taxon>Streptomycetaceae</taxon>
        <taxon>Streptomyces</taxon>
    </lineage>
</organism>
<proteinExistence type="predicted"/>
<evidence type="ECO:0000313" key="3">
    <source>
        <dbReference type="Proteomes" id="UP001499884"/>
    </source>
</evidence>
<dbReference type="Proteomes" id="UP001499884">
    <property type="component" value="Unassembled WGS sequence"/>
</dbReference>
<sequence>MSGGRGPVLRGRGVRHEECAPGPPGVHRAPWDCGAKLTRSAHTRVIRTGGSHSGNSLRALPVGAFGGLLLGGAPVVHGCVE</sequence>
<evidence type="ECO:0000256" key="1">
    <source>
        <dbReference type="SAM" id="MobiDB-lite"/>
    </source>
</evidence>
<keyword evidence="3" id="KW-1185">Reference proteome</keyword>
<reference evidence="3" key="1">
    <citation type="journal article" date="2019" name="Int. J. Syst. Evol. Microbiol.">
        <title>The Global Catalogue of Microorganisms (GCM) 10K type strain sequencing project: providing services to taxonomists for standard genome sequencing and annotation.</title>
        <authorList>
            <consortium name="The Broad Institute Genomics Platform"/>
            <consortium name="The Broad Institute Genome Sequencing Center for Infectious Disease"/>
            <person name="Wu L."/>
            <person name="Ma J."/>
        </authorList>
    </citation>
    <scope>NUCLEOTIDE SEQUENCE [LARGE SCALE GENOMIC DNA]</scope>
    <source>
        <strain evidence="3">JCM 30846</strain>
    </source>
</reference>
<dbReference type="EMBL" id="BAABEP010000007">
    <property type="protein sequence ID" value="GAA3719611.1"/>
    <property type="molecule type" value="Genomic_DNA"/>
</dbReference>
<name>A0ABP7ENH8_9ACTN</name>
<evidence type="ECO:0000313" key="2">
    <source>
        <dbReference type="EMBL" id="GAA3719611.1"/>
    </source>
</evidence>
<feature type="region of interest" description="Disordered" evidence="1">
    <location>
        <begin position="1"/>
        <end position="25"/>
    </location>
</feature>
<protein>
    <submittedName>
        <fullName evidence="2">Uncharacterized protein</fullName>
    </submittedName>
</protein>
<gene>
    <name evidence="2" type="ORF">GCM10023082_16310</name>
</gene>
<accession>A0ABP7ENH8</accession>